<keyword evidence="2" id="KW-1185">Reference proteome</keyword>
<evidence type="ECO:0000313" key="2">
    <source>
        <dbReference type="Proteomes" id="UP001163719"/>
    </source>
</evidence>
<evidence type="ECO:0000313" key="1">
    <source>
        <dbReference type="EMBL" id="MCW3161328.1"/>
    </source>
</evidence>
<sequence>MIKLKENSAAAEAHFIKIEKPLKQRIKNVLKNGIKKDGNPIAPDTILRGYLKHLLTGDNLKQLILLKPESIHSTIASMKKYFPDFFNSDSDSSKILYNIFVASCYDKTDVFSKYDFISGINIDTCPYCNRNYIYYLSKKNNVKPQIDHFYPKAKYPFLAMTFYNLIPSCQTCNGLEVKGELDPVRKGLINPYLIENDQFLFSYKPTSSGILGSLLDKHSVEVHLKAPQGNIDVFKLQELYNLHTDHVVELVIKSKIKYSTTYRDYLEKYKEHGLVFSENEIDRMILGNYTNVDEIHKRPFSKLYVDIGLDLGLIK</sequence>
<gene>
    <name evidence="1" type="ORF">OH806_08620</name>
</gene>
<dbReference type="Gene3D" id="1.10.30.50">
    <property type="match status" value="1"/>
</dbReference>
<reference evidence="1" key="1">
    <citation type="submission" date="2022-10" db="EMBL/GenBank/DDBJ databases">
        <title>Chryseobacterium babae sp. nov. isolated from the gut of the beetle Oryctes rhinoceros, and Chryseobacterium kimseyorum sp. nov., isolated from a stick insect rearing cage.</title>
        <authorList>
            <person name="Shelomi M."/>
            <person name="Han C.-J."/>
            <person name="Chen W.-M."/>
            <person name="Chen H.-K."/>
            <person name="Liaw S.-J."/>
            <person name="Muhle E."/>
            <person name="Clermont D."/>
        </authorList>
    </citation>
    <scope>NUCLEOTIDE SEQUENCE</scope>
    <source>
        <strain evidence="1">WLa1L2M3</strain>
    </source>
</reference>
<organism evidence="1 2">
    <name type="scientific">Chryseobacterium oryctis</name>
    <dbReference type="NCBI Taxonomy" id="2952618"/>
    <lineage>
        <taxon>Bacteria</taxon>
        <taxon>Pseudomonadati</taxon>
        <taxon>Bacteroidota</taxon>
        <taxon>Flavobacteriia</taxon>
        <taxon>Flavobacteriales</taxon>
        <taxon>Weeksellaceae</taxon>
        <taxon>Chryseobacterium group</taxon>
        <taxon>Chryseobacterium</taxon>
    </lineage>
</organism>
<accession>A0ABT3HNF3</accession>
<dbReference type="Proteomes" id="UP001163719">
    <property type="component" value="Unassembled WGS sequence"/>
</dbReference>
<dbReference type="EMBL" id="JAPDHV010000003">
    <property type="protein sequence ID" value="MCW3161328.1"/>
    <property type="molecule type" value="Genomic_DNA"/>
</dbReference>
<name>A0ABT3HNF3_9FLAO</name>
<protein>
    <recommendedName>
        <fullName evidence="3">HNH endonuclease</fullName>
    </recommendedName>
</protein>
<evidence type="ECO:0008006" key="3">
    <source>
        <dbReference type="Google" id="ProtNLM"/>
    </source>
</evidence>
<comment type="caution">
    <text evidence="1">The sequence shown here is derived from an EMBL/GenBank/DDBJ whole genome shotgun (WGS) entry which is preliminary data.</text>
</comment>
<dbReference type="RefSeq" id="WP_264743273.1">
    <property type="nucleotide sequence ID" value="NZ_JAPDHV010000003.1"/>
</dbReference>
<proteinExistence type="predicted"/>